<protein>
    <submittedName>
        <fullName evidence="1">Conserved domain protein</fullName>
    </submittedName>
</protein>
<keyword evidence="2" id="KW-1185">Reference proteome</keyword>
<gene>
    <name evidence="1" type="ORF">HMPREF9446_00648</name>
</gene>
<dbReference type="HOGENOM" id="CLU_1451722_0_0_10"/>
<reference evidence="1 2" key="1">
    <citation type="submission" date="2011-02" db="EMBL/GenBank/DDBJ databases">
        <authorList>
            <person name="Weinstock G."/>
            <person name="Sodergren E."/>
            <person name="Clifton S."/>
            <person name="Fulton L."/>
            <person name="Fulton B."/>
            <person name="Courtney L."/>
            <person name="Fronick C."/>
            <person name="Harrison M."/>
            <person name="Strong C."/>
            <person name="Farmer C."/>
            <person name="Delahaunty K."/>
            <person name="Markovic C."/>
            <person name="Hall O."/>
            <person name="Minx P."/>
            <person name="Tomlinson C."/>
            <person name="Mitreva M."/>
            <person name="Hou S."/>
            <person name="Chen J."/>
            <person name="Wollam A."/>
            <person name="Pepin K.H."/>
            <person name="Johnson M."/>
            <person name="Bhonagiri V."/>
            <person name="Zhang X."/>
            <person name="Suruliraj S."/>
            <person name="Warren W."/>
            <person name="Chinwalla A."/>
            <person name="Mardis E.R."/>
            <person name="Wilson R.K."/>
        </authorList>
    </citation>
    <scope>NUCLEOTIDE SEQUENCE [LARGE SCALE GENOMIC DNA]</scope>
    <source>
        <strain evidence="1 2">YIT 12057</strain>
    </source>
</reference>
<sequence length="186" mass="21164">MRTTTFAIILAVCALLTGCKNSTSLIPEEEKLVGKYYTTLSHNFEKMDKMSDASMQAKAEIYSRYNSDRTCHSEGIVLLVISLTELKGFCLSMEFKLTTEGTWKIEDGYIKEKTNPENIKWTFVKSNADNKVSETLVKAIKTLFYMESFSLKESIMQAGDAKIVEFTDEKLVVEQEGEQMTMTRIE</sequence>
<name>F3PPJ7_9BACE</name>
<accession>F3PPJ7</accession>
<dbReference type="eggNOG" id="ENOG5033R5A">
    <property type="taxonomic scope" value="Bacteria"/>
</dbReference>
<dbReference type="STRING" id="763034.HMPREF9446_00648"/>
<comment type="caution">
    <text evidence="1">The sequence shown here is derived from an EMBL/GenBank/DDBJ whole genome shotgun (WGS) entry which is preliminary data.</text>
</comment>
<dbReference type="RefSeq" id="WP_009123906.1">
    <property type="nucleotide sequence ID" value="NZ_GL882613.1"/>
</dbReference>
<dbReference type="PROSITE" id="PS51257">
    <property type="entry name" value="PROKAR_LIPOPROTEIN"/>
    <property type="match status" value="1"/>
</dbReference>
<dbReference type="EMBL" id="AFBN01000012">
    <property type="protein sequence ID" value="EGF59184.1"/>
    <property type="molecule type" value="Genomic_DNA"/>
</dbReference>
<organism evidence="1 2">
    <name type="scientific">Bacteroides fluxus YIT 12057</name>
    <dbReference type="NCBI Taxonomy" id="763034"/>
    <lineage>
        <taxon>Bacteria</taxon>
        <taxon>Pseudomonadati</taxon>
        <taxon>Bacteroidota</taxon>
        <taxon>Bacteroidia</taxon>
        <taxon>Bacteroidales</taxon>
        <taxon>Bacteroidaceae</taxon>
        <taxon>Bacteroides</taxon>
    </lineage>
</organism>
<dbReference type="Proteomes" id="UP000003416">
    <property type="component" value="Unassembled WGS sequence"/>
</dbReference>
<evidence type="ECO:0000313" key="2">
    <source>
        <dbReference type="Proteomes" id="UP000003416"/>
    </source>
</evidence>
<dbReference type="GeneID" id="86048425"/>
<proteinExistence type="predicted"/>
<dbReference type="AlphaFoldDB" id="F3PPJ7"/>
<evidence type="ECO:0000313" key="1">
    <source>
        <dbReference type="EMBL" id="EGF59184.1"/>
    </source>
</evidence>